<evidence type="ECO:0000256" key="1">
    <source>
        <dbReference type="SAM" id="Phobius"/>
    </source>
</evidence>
<feature type="transmembrane region" description="Helical" evidence="1">
    <location>
        <begin position="12"/>
        <end position="31"/>
    </location>
</feature>
<name>A0ABW2LQ36_9PSEU</name>
<feature type="transmembrane region" description="Helical" evidence="1">
    <location>
        <begin position="251"/>
        <end position="275"/>
    </location>
</feature>
<feature type="transmembrane region" description="Helical" evidence="1">
    <location>
        <begin position="120"/>
        <end position="145"/>
    </location>
</feature>
<feature type="transmembrane region" description="Helical" evidence="1">
    <location>
        <begin position="377"/>
        <end position="398"/>
    </location>
</feature>
<protein>
    <submittedName>
        <fullName evidence="2">GntP family permease</fullName>
    </submittedName>
</protein>
<keyword evidence="3" id="KW-1185">Reference proteome</keyword>
<keyword evidence="1" id="KW-1133">Transmembrane helix</keyword>
<sequence>MAALLHWLQHETSGLLVLCAAGIAALLVMIIRFRVEPFIALLVTGLLIALAAGLSPAEIVGTAQSSGESLLEDGFASILGHITAIIGLGAILGAMLEASGGAQLLTSRLLAAVGERRAPLAMGLAGLVFGVPVFFDIGIFVLAPLVHVVARQGGRSILRYCLPLVAGLSMTHAFLPPHPGPVVAAGLLGVDLGWIILMGLACGLPAFVVAGLLYPVWIGNRIHLPVPEEMLATADEMARERAENDRPTPGLGAVAVIIGLPMVLILGGTFGSIALPEGRLLSALTFLGNPTVALTIAVLLAFWALGTRRGMTGAQLSELTAGALRPLGMLLLVVGAGGFFGKVLAETGVGDALAGSLQATGLPMLVSAYVISSGLRIAQGSATVAIVTTGGIVAPLLASGEHSQAQLALIAVAIAAGSIIASHVNDGGFWIISRYFGIPVAEMLKSWMVLETILSVVAFAMAALLSAFAA</sequence>
<dbReference type="PANTHER" id="PTHR30354">
    <property type="entry name" value="GNT FAMILY GLUCONATE TRANSPORTER"/>
    <property type="match status" value="1"/>
</dbReference>
<evidence type="ECO:0000313" key="2">
    <source>
        <dbReference type="EMBL" id="MFC7343414.1"/>
    </source>
</evidence>
<reference evidence="3" key="1">
    <citation type="journal article" date="2019" name="Int. J. Syst. Evol. Microbiol.">
        <title>The Global Catalogue of Microorganisms (GCM) 10K type strain sequencing project: providing services to taxonomists for standard genome sequencing and annotation.</title>
        <authorList>
            <consortium name="The Broad Institute Genomics Platform"/>
            <consortium name="The Broad Institute Genome Sequencing Center for Infectious Disease"/>
            <person name="Wu L."/>
            <person name="Ma J."/>
        </authorList>
    </citation>
    <scope>NUCLEOTIDE SEQUENCE [LARGE SCALE GENOMIC DNA]</scope>
    <source>
        <strain evidence="3">WLHS5</strain>
    </source>
</reference>
<accession>A0ABW2LQ36</accession>
<feature type="transmembrane region" description="Helical" evidence="1">
    <location>
        <begin position="187"/>
        <end position="217"/>
    </location>
</feature>
<dbReference type="Pfam" id="PF02447">
    <property type="entry name" value="GntP_permease"/>
    <property type="match status" value="1"/>
</dbReference>
<evidence type="ECO:0000313" key="3">
    <source>
        <dbReference type="Proteomes" id="UP001596504"/>
    </source>
</evidence>
<feature type="transmembrane region" description="Helical" evidence="1">
    <location>
        <begin position="157"/>
        <end position="175"/>
    </location>
</feature>
<feature type="transmembrane region" description="Helical" evidence="1">
    <location>
        <begin position="444"/>
        <end position="469"/>
    </location>
</feature>
<dbReference type="InterPro" id="IPR003474">
    <property type="entry name" value="Glcn_transporter"/>
</dbReference>
<dbReference type="PANTHER" id="PTHR30354:SF25">
    <property type="entry name" value="INNER MEMBRANE PERMEASE YGBN"/>
    <property type="match status" value="1"/>
</dbReference>
<keyword evidence="1" id="KW-0472">Membrane</keyword>
<organism evidence="2 3">
    <name type="scientific">Saccharopolyspora griseoalba</name>
    <dbReference type="NCBI Taxonomy" id="1431848"/>
    <lineage>
        <taxon>Bacteria</taxon>
        <taxon>Bacillati</taxon>
        <taxon>Actinomycetota</taxon>
        <taxon>Actinomycetes</taxon>
        <taxon>Pseudonocardiales</taxon>
        <taxon>Pseudonocardiaceae</taxon>
        <taxon>Saccharopolyspora</taxon>
    </lineage>
</organism>
<keyword evidence="1" id="KW-0812">Transmembrane</keyword>
<feature type="transmembrane region" description="Helical" evidence="1">
    <location>
        <begin position="38"/>
        <end position="55"/>
    </location>
</feature>
<gene>
    <name evidence="2" type="ORF">ACFQRI_18590</name>
</gene>
<proteinExistence type="predicted"/>
<feature type="transmembrane region" description="Helical" evidence="1">
    <location>
        <begin position="287"/>
        <end position="306"/>
    </location>
</feature>
<feature type="transmembrane region" description="Helical" evidence="1">
    <location>
        <begin position="326"/>
        <end position="345"/>
    </location>
</feature>
<dbReference type="PIRSF" id="PIRSF002746">
    <property type="entry name" value="Gluconate_transporter"/>
    <property type="match status" value="1"/>
</dbReference>
<feature type="transmembrane region" description="Helical" evidence="1">
    <location>
        <begin position="405"/>
        <end position="424"/>
    </location>
</feature>
<dbReference type="Proteomes" id="UP001596504">
    <property type="component" value="Unassembled WGS sequence"/>
</dbReference>
<dbReference type="NCBIfam" id="TIGR00791">
    <property type="entry name" value="gntP"/>
    <property type="match status" value="1"/>
</dbReference>
<feature type="transmembrane region" description="Helical" evidence="1">
    <location>
        <begin position="75"/>
        <end position="99"/>
    </location>
</feature>
<dbReference type="RefSeq" id="WP_380670270.1">
    <property type="nucleotide sequence ID" value="NZ_JBHTCJ010000009.1"/>
</dbReference>
<dbReference type="EMBL" id="JBHTCJ010000009">
    <property type="protein sequence ID" value="MFC7343414.1"/>
    <property type="molecule type" value="Genomic_DNA"/>
</dbReference>
<comment type="caution">
    <text evidence="2">The sequence shown here is derived from an EMBL/GenBank/DDBJ whole genome shotgun (WGS) entry which is preliminary data.</text>
</comment>